<evidence type="ECO:0000313" key="2">
    <source>
        <dbReference type="Proteomes" id="UP000822688"/>
    </source>
</evidence>
<name>A0A8T0GJ24_CERPU</name>
<feature type="non-terminal residue" evidence="1">
    <location>
        <position position="1"/>
    </location>
</feature>
<sequence length="101" mass="11424">LQILFAGFRDLRHLGPPQTPRCQLFTIFKGLRHLISEQLRHIMVSIAASKVACSLHFLVGPWRCNTLGFNLTCFLHSSFARVKRSRGILQACGQLWQMSSG</sequence>
<dbReference type="EMBL" id="CM026432">
    <property type="protein sequence ID" value="KAG0557132.1"/>
    <property type="molecule type" value="Genomic_DNA"/>
</dbReference>
<proteinExistence type="predicted"/>
<reference evidence="1 2" key="1">
    <citation type="submission" date="2020-06" db="EMBL/GenBank/DDBJ databases">
        <title>WGS assembly of Ceratodon purpureus strain R40.</title>
        <authorList>
            <person name="Carey S.B."/>
            <person name="Jenkins J."/>
            <person name="Shu S."/>
            <person name="Lovell J.T."/>
            <person name="Sreedasyam A."/>
            <person name="Maumus F."/>
            <person name="Tiley G.P."/>
            <person name="Fernandez-Pozo N."/>
            <person name="Barry K."/>
            <person name="Chen C."/>
            <person name="Wang M."/>
            <person name="Lipzen A."/>
            <person name="Daum C."/>
            <person name="Saski C.A."/>
            <person name="Payton A.C."/>
            <person name="Mcbreen J.C."/>
            <person name="Conrad R.E."/>
            <person name="Kollar L.M."/>
            <person name="Olsson S."/>
            <person name="Huttunen S."/>
            <person name="Landis J.B."/>
            <person name="Wickett N.J."/>
            <person name="Johnson M.G."/>
            <person name="Rensing S.A."/>
            <person name="Grimwood J."/>
            <person name="Schmutz J."/>
            <person name="Mcdaniel S.F."/>
        </authorList>
    </citation>
    <scope>NUCLEOTIDE SEQUENCE [LARGE SCALE GENOMIC DNA]</scope>
    <source>
        <strain evidence="1 2">R40</strain>
    </source>
</reference>
<organism evidence="1 2">
    <name type="scientific">Ceratodon purpureus</name>
    <name type="common">Fire moss</name>
    <name type="synonym">Dicranum purpureum</name>
    <dbReference type="NCBI Taxonomy" id="3225"/>
    <lineage>
        <taxon>Eukaryota</taxon>
        <taxon>Viridiplantae</taxon>
        <taxon>Streptophyta</taxon>
        <taxon>Embryophyta</taxon>
        <taxon>Bryophyta</taxon>
        <taxon>Bryophytina</taxon>
        <taxon>Bryopsida</taxon>
        <taxon>Dicranidae</taxon>
        <taxon>Pseudoditrichales</taxon>
        <taxon>Ditrichaceae</taxon>
        <taxon>Ceratodon</taxon>
    </lineage>
</organism>
<accession>A0A8T0GJ24</accession>
<evidence type="ECO:0000313" key="1">
    <source>
        <dbReference type="EMBL" id="KAG0557132.1"/>
    </source>
</evidence>
<keyword evidence="2" id="KW-1185">Reference proteome</keyword>
<dbReference type="Proteomes" id="UP000822688">
    <property type="component" value="Chromosome 11"/>
</dbReference>
<protein>
    <submittedName>
        <fullName evidence="1">Uncharacterized protein</fullName>
    </submittedName>
</protein>
<dbReference type="AlphaFoldDB" id="A0A8T0GJ24"/>
<gene>
    <name evidence="1" type="ORF">KC19_11G104600</name>
</gene>
<comment type="caution">
    <text evidence="1">The sequence shown here is derived from an EMBL/GenBank/DDBJ whole genome shotgun (WGS) entry which is preliminary data.</text>
</comment>